<keyword evidence="1" id="KW-0540">Nuclease</keyword>
<comment type="caution">
    <text evidence="1">The sequence shown here is derived from an EMBL/GenBank/DDBJ whole genome shotgun (WGS) entry which is preliminary data.</text>
</comment>
<sequence>MKDLETLMPQFVGDNMEIVINSEISEENQIHILVTHDECTFYANDSCSSVWAPLGIQLLHKKGMGKALMVLKFLTEICGHFTITLTEINELNLPPTFLQKAIPIFEATHPNCIGVFAFDNSTNHSAFAVMHYVLKI</sequence>
<dbReference type="PANTHER" id="PTHR35871:SF1">
    <property type="entry name" value="CXC1-LIKE CYSTEINE CLUSTER ASSOCIATED WITH KDZ TRANSPOSASES DOMAIN-CONTAINING PROTEIN"/>
    <property type="match status" value="1"/>
</dbReference>
<dbReference type="OrthoDB" id="10044727at2759"/>
<accession>A0A8H4AGV2</accession>
<organism evidence="1 2">
    <name type="scientific">Gigaspora margarita</name>
    <dbReference type="NCBI Taxonomy" id="4874"/>
    <lineage>
        <taxon>Eukaryota</taxon>
        <taxon>Fungi</taxon>
        <taxon>Fungi incertae sedis</taxon>
        <taxon>Mucoromycota</taxon>
        <taxon>Glomeromycotina</taxon>
        <taxon>Glomeromycetes</taxon>
        <taxon>Diversisporales</taxon>
        <taxon>Gigasporaceae</taxon>
        <taxon>Gigaspora</taxon>
    </lineage>
</organism>
<proteinExistence type="predicted"/>
<dbReference type="AlphaFoldDB" id="A0A8H4AGV2"/>
<dbReference type="GO" id="GO:0004519">
    <property type="term" value="F:endonuclease activity"/>
    <property type="evidence" value="ECO:0007669"/>
    <property type="project" value="UniProtKB-KW"/>
</dbReference>
<dbReference type="Proteomes" id="UP000439903">
    <property type="component" value="Unassembled WGS sequence"/>
</dbReference>
<protein>
    <submittedName>
        <fullName evidence="1">Dde family endonuclease</fullName>
    </submittedName>
</protein>
<gene>
    <name evidence="1" type="ORF">F8M41_021399</name>
</gene>
<evidence type="ECO:0000313" key="2">
    <source>
        <dbReference type="Proteomes" id="UP000439903"/>
    </source>
</evidence>
<reference evidence="1 2" key="1">
    <citation type="journal article" date="2019" name="Environ. Microbiol.">
        <title>At the nexus of three kingdoms: the genome of the mycorrhizal fungus Gigaspora margarita provides insights into plant, endobacterial and fungal interactions.</title>
        <authorList>
            <person name="Venice F."/>
            <person name="Ghignone S."/>
            <person name="Salvioli di Fossalunga A."/>
            <person name="Amselem J."/>
            <person name="Novero M."/>
            <person name="Xianan X."/>
            <person name="Sedzielewska Toro K."/>
            <person name="Morin E."/>
            <person name="Lipzen A."/>
            <person name="Grigoriev I.V."/>
            <person name="Henrissat B."/>
            <person name="Martin F.M."/>
            <person name="Bonfante P."/>
        </authorList>
    </citation>
    <scope>NUCLEOTIDE SEQUENCE [LARGE SCALE GENOMIC DNA]</scope>
    <source>
        <strain evidence="1 2">BEG34</strain>
    </source>
</reference>
<dbReference type="PANTHER" id="PTHR35871">
    <property type="entry name" value="EXPRESSED PROTEIN"/>
    <property type="match status" value="1"/>
</dbReference>
<dbReference type="EMBL" id="WTPW01000624">
    <property type="protein sequence ID" value="KAF0493368.1"/>
    <property type="molecule type" value="Genomic_DNA"/>
</dbReference>
<name>A0A8H4AGV2_GIGMA</name>
<keyword evidence="2" id="KW-1185">Reference proteome</keyword>
<evidence type="ECO:0000313" key="1">
    <source>
        <dbReference type="EMBL" id="KAF0493368.1"/>
    </source>
</evidence>
<keyword evidence="1" id="KW-0255">Endonuclease</keyword>
<keyword evidence="1" id="KW-0378">Hydrolase</keyword>